<feature type="region of interest" description="Disordered" evidence="1">
    <location>
        <begin position="55"/>
        <end position="84"/>
    </location>
</feature>
<dbReference type="InterPro" id="IPR025493">
    <property type="entry name" value="DUF4384"/>
</dbReference>
<reference evidence="4" key="1">
    <citation type="submission" date="2016-10" db="EMBL/GenBank/DDBJ databases">
        <authorList>
            <person name="Varghese N."/>
            <person name="Submissions S."/>
        </authorList>
    </citation>
    <scope>NUCLEOTIDE SEQUENCE [LARGE SCALE GENOMIC DNA]</scope>
    <source>
        <strain evidence="4">CGMCC 1.9108</strain>
    </source>
</reference>
<proteinExistence type="predicted"/>
<evidence type="ECO:0000256" key="1">
    <source>
        <dbReference type="SAM" id="MobiDB-lite"/>
    </source>
</evidence>
<organism evidence="3 4">
    <name type="scientific">Ruegeria marina</name>
    <dbReference type="NCBI Taxonomy" id="639004"/>
    <lineage>
        <taxon>Bacteria</taxon>
        <taxon>Pseudomonadati</taxon>
        <taxon>Pseudomonadota</taxon>
        <taxon>Alphaproteobacteria</taxon>
        <taxon>Rhodobacterales</taxon>
        <taxon>Roseobacteraceae</taxon>
        <taxon>Ruegeria</taxon>
    </lineage>
</organism>
<accession>A0A1G7CXR1</accession>
<keyword evidence="4" id="KW-1185">Reference proteome</keyword>
<evidence type="ECO:0000313" key="3">
    <source>
        <dbReference type="EMBL" id="SDE43570.1"/>
    </source>
</evidence>
<dbReference type="Pfam" id="PF14326">
    <property type="entry name" value="DUF4384"/>
    <property type="match status" value="1"/>
</dbReference>
<dbReference type="EMBL" id="FMZV01000019">
    <property type="protein sequence ID" value="SDE43570.1"/>
    <property type="molecule type" value="Genomic_DNA"/>
</dbReference>
<protein>
    <recommendedName>
        <fullName evidence="2">DUF4384 domain-containing protein</fullName>
    </recommendedName>
</protein>
<gene>
    <name evidence="3" type="ORF">SAMN04488239_11943</name>
</gene>
<dbReference type="OrthoDB" id="8456171at2"/>
<evidence type="ECO:0000259" key="2">
    <source>
        <dbReference type="Pfam" id="PF14326"/>
    </source>
</evidence>
<dbReference type="RefSeq" id="WP_093036452.1">
    <property type="nucleotide sequence ID" value="NZ_FMZV01000019.1"/>
</dbReference>
<dbReference type="AlphaFoldDB" id="A0A1G7CXR1"/>
<evidence type="ECO:0000313" key="4">
    <source>
        <dbReference type="Proteomes" id="UP000199628"/>
    </source>
</evidence>
<feature type="domain" description="DUF4384" evidence="2">
    <location>
        <begin position="375"/>
        <end position="453"/>
    </location>
</feature>
<name>A0A1G7CXR1_9RHOB</name>
<sequence length="505" mass="52253">MTRLTQVAAGGAASLLLHGGFLLAVVALLSPRPIPQQDVGPAELTMAVLRVPQVQGKSATPDASDAPEAEAGSRQATATGIPTGLARPVFPDGMVLSPAPPHSVSAAAVAEVAVETVTQLTARHAPLPSVTSEAPLARPASVPVQNAALAQPVADDLGAVLPSMVQIGQATPAADPVHAHREMAETIPGSRPVAIPLDSLPAPPLALLPGAAPNGEKVKEAVPAVRLALPSDPPQVHLSAAFDWSAVGLPELDAAGLLAVEAFLAPSDATGVRDGIRAAMAGVDCARLRTEFDPESGRIRLLGHVPEEAARAPAMAALRTQLGAVLPVEDGLRILPRPQCNVLGQIAATGLAQSEEQYTDAAMIGAQGFAREYAFSEGDLLRIDLTAPDYDAYIYVDYYDAAGQVLHLAPSLATPRKYQAGTVFSLPAAEAGQTPLKLEIAPPFGQDIAVTIAVSAPLYTDPRPVVEPAADYLVFLQNALERLSSSPDFQGEWAYLFVATGPQKP</sequence>
<dbReference type="Proteomes" id="UP000199628">
    <property type="component" value="Unassembled WGS sequence"/>
</dbReference>
<dbReference type="STRING" id="639004.SAMN04488239_11943"/>